<sequence length="476" mass="53055">MDGSDHSGISSSTPIKRSSTPKVSSSVTGTNENDKNYQQMGMNLQNSKKPMAKNFMSPTISAASKAIAPRKKILGERNEISDTNTQNTSNFDNSEDSCSLNDDSPLKSSDPLPKNYPSPRPQFLRYKPNRCREIILRHENEAKEERKEGPSIDKDISLPCKENEGADLVCGSEEVEENDEVVEEEEEEEEENEGFLRRVLKLTLVLVFLMVSTLHISSMNSPETSPALQAMDSFKNGYFKVHDHFLNKMEFKEIVKILRRGGEFFDGNLGLMKVNQTVLGKCIAAEREIVEDVYLLKGKEISGNLGEEGELEGGESKDEVVFDQMVEGEESEDEVVFDQMVENFEFKETESIIDKLESLEDNHMMQITSNAFEQENEFAMEAVTEEVDNVGDVELEMVESDGMTKTEHISDNSGEGSISESVDKESPSFEIVNFEAENELKEGIVEQIGTDEVVIGGTIVLAIVAVFGIGFAPEEE</sequence>
<gene>
    <name evidence="1" type="ORF">OWV82_009756</name>
</gene>
<evidence type="ECO:0000313" key="1">
    <source>
        <dbReference type="EMBL" id="KAJ4718021.1"/>
    </source>
</evidence>
<organism evidence="1 2">
    <name type="scientific">Melia azedarach</name>
    <name type="common">Chinaberry tree</name>
    <dbReference type="NCBI Taxonomy" id="155640"/>
    <lineage>
        <taxon>Eukaryota</taxon>
        <taxon>Viridiplantae</taxon>
        <taxon>Streptophyta</taxon>
        <taxon>Embryophyta</taxon>
        <taxon>Tracheophyta</taxon>
        <taxon>Spermatophyta</taxon>
        <taxon>Magnoliopsida</taxon>
        <taxon>eudicotyledons</taxon>
        <taxon>Gunneridae</taxon>
        <taxon>Pentapetalae</taxon>
        <taxon>rosids</taxon>
        <taxon>malvids</taxon>
        <taxon>Sapindales</taxon>
        <taxon>Meliaceae</taxon>
        <taxon>Melia</taxon>
    </lineage>
</organism>
<protein>
    <submittedName>
        <fullName evidence="1">Protein Ycf2 like</fullName>
    </submittedName>
</protein>
<evidence type="ECO:0000313" key="2">
    <source>
        <dbReference type="Proteomes" id="UP001164539"/>
    </source>
</evidence>
<accession>A0ACC1Y3R6</accession>
<name>A0ACC1Y3R6_MELAZ</name>
<reference evidence="1 2" key="1">
    <citation type="journal article" date="2023" name="Science">
        <title>Complex scaffold remodeling in plant triterpene biosynthesis.</title>
        <authorList>
            <person name="De La Pena R."/>
            <person name="Hodgson H."/>
            <person name="Liu J.C."/>
            <person name="Stephenson M.J."/>
            <person name="Martin A.C."/>
            <person name="Owen C."/>
            <person name="Harkess A."/>
            <person name="Leebens-Mack J."/>
            <person name="Jimenez L.E."/>
            <person name="Osbourn A."/>
            <person name="Sattely E.S."/>
        </authorList>
    </citation>
    <scope>NUCLEOTIDE SEQUENCE [LARGE SCALE GENOMIC DNA]</scope>
    <source>
        <strain evidence="2">cv. JPN11</strain>
        <tissue evidence="1">Leaf</tissue>
    </source>
</reference>
<keyword evidence="2" id="KW-1185">Reference proteome</keyword>
<dbReference type="EMBL" id="CM051398">
    <property type="protein sequence ID" value="KAJ4718021.1"/>
    <property type="molecule type" value="Genomic_DNA"/>
</dbReference>
<dbReference type="Proteomes" id="UP001164539">
    <property type="component" value="Chromosome 5"/>
</dbReference>
<comment type="caution">
    <text evidence="1">The sequence shown here is derived from an EMBL/GenBank/DDBJ whole genome shotgun (WGS) entry which is preliminary data.</text>
</comment>
<proteinExistence type="predicted"/>